<dbReference type="SUPFAM" id="SSF55008">
    <property type="entry name" value="HMA, heavy metal-associated domain"/>
    <property type="match status" value="2"/>
</dbReference>
<sequence length="285" mass="32456">MGKEVKKEMENLKEVVTENGQNRPKEEGGMERPKDREEKKEADVLLEEIEMRVYMHCKGCTRKVKKILKCFDGVEDVIADYKTQTVVVKGKKAATNPMKVVEHVQKKTGHKVELLVPIQPMLEEKPELLRPEEKKEPPITKVVLEVHMHCETCARWIKKRILKMKGVQSVEPNLKTSEVVVKGMFEEAKLARHVYKCIGDHTATIKSKKVNLSEIVNSGSKAKEEKEECVEEKKDGNDGGMEKKDGNGVSKEKEMTAITMENLGLHYPWFTFPSGYYLPLPLSPP</sequence>
<keyword evidence="2" id="KW-0636">Prenylation</keyword>
<dbReference type="CDD" id="cd00371">
    <property type="entry name" value="HMA"/>
    <property type="match status" value="2"/>
</dbReference>
<evidence type="ECO:0000256" key="4">
    <source>
        <dbReference type="SAM" id="MobiDB-lite"/>
    </source>
</evidence>
<feature type="domain" description="HMA" evidence="5">
    <location>
        <begin position="46"/>
        <end position="112"/>
    </location>
</feature>
<protein>
    <recommendedName>
        <fullName evidence="5">HMA domain-containing protein</fullName>
    </recommendedName>
</protein>
<evidence type="ECO:0000313" key="6">
    <source>
        <dbReference type="EMBL" id="WVZ54280.1"/>
    </source>
</evidence>
<evidence type="ECO:0000256" key="1">
    <source>
        <dbReference type="ARBA" id="ARBA00022723"/>
    </source>
</evidence>
<feature type="region of interest" description="Disordered" evidence="4">
    <location>
        <begin position="221"/>
        <end position="253"/>
    </location>
</feature>
<dbReference type="Proteomes" id="UP001341281">
    <property type="component" value="Chromosome 01"/>
</dbReference>
<dbReference type="GO" id="GO:0046872">
    <property type="term" value="F:metal ion binding"/>
    <property type="evidence" value="ECO:0007669"/>
    <property type="project" value="UniProtKB-KW"/>
</dbReference>
<feature type="compositionally biased region" description="Basic and acidic residues" evidence="4">
    <location>
        <begin position="23"/>
        <end position="40"/>
    </location>
</feature>
<proteinExistence type="inferred from homology"/>
<gene>
    <name evidence="6" type="ORF">U9M48_005102</name>
</gene>
<feature type="compositionally biased region" description="Basic and acidic residues" evidence="4">
    <location>
        <begin position="1"/>
        <end position="16"/>
    </location>
</feature>
<dbReference type="AlphaFoldDB" id="A0AAQ3PPF2"/>
<name>A0AAQ3PPF2_PASNO</name>
<keyword evidence="1" id="KW-0479">Metal-binding</keyword>
<dbReference type="PANTHER" id="PTHR46195:SF2">
    <property type="entry name" value="HEAVY METAL-ASSOCIATED ISOPRENYLATED PLANT PROTEIN 7"/>
    <property type="match status" value="1"/>
</dbReference>
<dbReference type="InterPro" id="IPR006121">
    <property type="entry name" value="HMA_dom"/>
</dbReference>
<keyword evidence="2" id="KW-0449">Lipoprotein</keyword>
<keyword evidence="7" id="KW-1185">Reference proteome</keyword>
<dbReference type="Pfam" id="PF00403">
    <property type="entry name" value="HMA"/>
    <property type="match status" value="2"/>
</dbReference>
<organism evidence="6 7">
    <name type="scientific">Paspalum notatum var. saurae</name>
    <dbReference type="NCBI Taxonomy" id="547442"/>
    <lineage>
        <taxon>Eukaryota</taxon>
        <taxon>Viridiplantae</taxon>
        <taxon>Streptophyta</taxon>
        <taxon>Embryophyta</taxon>
        <taxon>Tracheophyta</taxon>
        <taxon>Spermatophyta</taxon>
        <taxon>Magnoliopsida</taxon>
        <taxon>Liliopsida</taxon>
        <taxon>Poales</taxon>
        <taxon>Poaceae</taxon>
        <taxon>PACMAD clade</taxon>
        <taxon>Panicoideae</taxon>
        <taxon>Andropogonodae</taxon>
        <taxon>Paspaleae</taxon>
        <taxon>Paspalinae</taxon>
        <taxon>Paspalum</taxon>
    </lineage>
</organism>
<dbReference type="EMBL" id="CP144745">
    <property type="protein sequence ID" value="WVZ54280.1"/>
    <property type="molecule type" value="Genomic_DNA"/>
</dbReference>
<feature type="domain" description="HMA" evidence="5">
    <location>
        <begin position="139"/>
        <end position="203"/>
    </location>
</feature>
<feature type="non-terminal residue" evidence="6">
    <location>
        <position position="285"/>
    </location>
</feature>
<evidence type="ECO:0000259" key="5">
    <source>
        <dbReference type="PROSITE" id="PS50846"/>
    </source>
</evidence>
<dbReference type="InterPro" id="IPR044577">
    <property type="entry name" value="HIPP4/7/8/17/18/19"/>
</dbReference>
<evidence type="ECO:0000256" key="3">
    <source>
        <dbReference type="ARBA" id="ARBA00024045"/>
    </source>
</evidence>
<accession>A0AAQ3PPF2</accession>
<dbReference type="InterPro" id="IPR036163">
    <property type="entry name" value="HMA_dom_sf"/>
</dbReference>
<dbReference type="Gene3D" id="3.30.70.100">
    <property type="match status" value="2"/>
</dbReference>
<evidence type="ECO:0000256" key="2">
    <source>
        <dbReference type="ARBA" id="ARBA00023289"/>
    </source>
</evidence>
<dbReference type="PANTHER" id="PTHR46195">
    <property type="entry name" value="HEAVY METAL-ASSOCIATED ISOPRENYLATED PLANT PROTEIN 7"/>
    <property type="match status" value="1"/>
</dbReference>
<reference evidence="6 7" key="1">
    <citation type="submission" date="2024-02" db="EMBL/GenBank/DDBJ databases">
        <title>High-quality chromosome-scale genome assembly of Pensacola bahiagrass (Paspalum notatum Flugge var. saurae).</title>
        <authorList>
            <person name="Vega J.M."/>
            <person name="Podio M."/>
            <person name="Orjuela J."/>
            <person name="Siena L.A."/>
            <person name="Pessino S.C."/>
            <person name="Combes M.C."/>
            <person name="Mariac C."/>
            <person name="Albertini E."/>
            <person name="Pupilli F."/>
            <person name="Ortiz J.P.A."/>
            <person name="Leblanc O."/>
        </authorList>
    </citation>
    <scope>NUCLEOTIDE SEQUENCE [LARGE SCALE GENOMIC DNA]</scope>
    <source>
        <strain evidence="6">R1</strain>
        <tissue evidence="6">Leaf</tissue>
    </source>
</reference>
<dbReference type="PROSITE" id="PS50846">
    <property type="entry name" value="HMA_2"/>
    <property type="match status" value="2"/>
</dbReference>
<feature type="region of interest" description="Disordered" evidence="4">
    <location>
        <begin position="1"/>
        <end position="40"/>
    </location>
</feature>
<comment type="similarity">
    <text evidence="3">Belongs to the HIPP family.</text>
</comment>
<evidence type="ECO:0000313" key="7">
    <source>
        <dbReference type="Proteomes" id="UP001341281"/>
    </source>
</evidence>